<dbReference type="RefSeq" id="WP_196285166.1">
    <property type="nucleotide sequence ID" value="NZ_JADQDP010000001.1"/>
</dbReference>
<dbReference type="GO" id="GO:0051276">
    <property type="term" value="P:chromosome organization"/>
    <property type="evidence" value="ECO:0007669"/>
    <property type="project" value="InterPro"/>
</dbReference>
<reference evidence="3 4" key="1">
    <citation type="submission" date="2020-11" db="EMBL/GenBank/DDBJ databases">
        <authorList>
            <person name="Kim M.K."/>
        </authorList>
    </citation>
    <scope>NUCLEOTIDE SEQUENCE [LARGE SCALE GENOMIC DNA]</scope>
    <source>
        <strain evidence="3 4">BT439</strain>
    </source>
</reference>
<organism evidence="3 4">
    <name type="scientific">Hymenobacter properus</name>
    <dbReference type="NCBI Taxonomy" id="2791026"/>
    <lineage>
        <taxon>Bacteria</taxon>
        <taxon>Pseudomonadati</taxon>
        <taxon>Bacteroidota</taxon>
        <taxon>Cytophagia</taxon>
        <taxon>Cytophagales</taxon>
        <taxon>Hymenobacteraceae</taxon>
        <taxon>Hymenobacter</taxon>
    </lineage>
</organism>
<dbReference type="InterPro" id="IPR052404">
    <property type="entry name" value="SPP1-like_terminase"/>
</dbReference>
<name>A0A931BJW9_9BACT</name>
<dbReference type="Proteomes" id="UP000645610">
    <property type="component" value="Unassembled WGS sequence"/>
</dbReference>
<accession>A0A931BJW9</accession>
<protein>
    <submittedName>
        <fullName evidence="3">Terminase small subunit</fullName>
    </submittedName>
</protein>
<evidence type="ECO:0000256" key="1">
    <source>
        <dbReference type="ARBA" id="ARBA00022612"/>
    </source>
</evidence>
<keyword evidence="1" id="KW-1188">Viral release from host cell</keyword>
<dbReference type="InterPro" id="IPR038713">
    <property type="entry name" value="Terminase_Gp1_N_sf"/>
</dbReference>
<dbReference type="PANTHER" id="PTHR41328:SF2">
    <property type="entry name" value="TERMINASE SMALL SUBUNIT"/>
    <property type="match status" value="1"/>
</dbReference>
<dbReference type="Gene3D" id="1.10.10.1400">
    <property type="entry name" value="Terminase, small subunit, N-terminal DNA-binding domain, HTH motif"/>
    <property type="match status" value="1"/>
</dbReference>
<proteinExistence type="predicted"/>
<dbReference type="AlphaFoldDB" id="A0A931BJW9"/>
<dbReference type="Pfam" id="PF03592">
    <property type="entry name" value="Terminase_2"/>
    <property type="match status" value="1"/>
</dbReference>
<dbReference type="InterPro" id="IPR005335">
    <property type="entry name" value="Terminase_ssu"/>
</dbReference>
<gene>
    <name evidence="3" type="ORF">I2I01_04245</name>
</gene>
<sequence length="249" mass="27709">MEADAELTDKRQRFIDEYLLDCNATQAAIRAGYALSGARQEGSRLLSNADIRAEINKRLAEAGMPAEEVIKQFVDIAKTRLNDYLQVVVRERGTKIPQPLAEAIAELDEKILFEEEFTVRSIHVLQLSAKEAAKYQAGRRQHVDAMRLSKLRYEIELSKNPDATRLIDGPPETYEAVELDMVALANAQDLGRIKTLSYTEFGPKVEMYAADGALRDLGRVLGIFEKDNRQTAGTDVEIIIGGSPETPDA</sequence>
<dbReference type="EMBL" id="JADQDP010000001">
    <property type="protein sequence ID" value="MBF9140830.1"/>
    <property type="molecule type" value="Genomic_DNA"/>
</dbReference>
<evidence type="ECO:0000313" key="3">
    <source>
        <dbReference type="EMBL" id="MBF9140830.1"/>
    </source>
</evidence>
<evidence type="ECO:0000256" key="2">
    <source>
        <dbReference type="ARBA" id="ARBA00023219"/>
    </source>
</evidence>
<keyword evidence="4" id="KW-1185">Reference proteome</keyword>
<evidence type="ECO:0000313" key="4">
    <source>
        <dbReference type="Proteomes" id="UP000645610"/>
    </source>
</evidence>
<keyword evidence="2" id="KW-0231">Viral genome packaging</keyword>
<comment type="caution">
    <text evidence="3">The sequence shown here is derived from an EMBL/GenBank/DDBJ whole genome shotgun (WGS) entry which is preliminary data.</text>
</comment>
<dbReference type="PANTHER" id="PTHR41328">
    <property type="entry name" value="TERMINASE SMALL SUBUNIT-RELATED"/>
    <property type="match status" value="1"/>
</dbReference>